<keyword evidence="5" id="KW-1185">Reference proteome</keyword>
<dbReference type="InterPro" id="IPR011017">
    <property type="entry name" value="TRASH_dom"/>
</dbReference>
<comment type="caution">
    <text evidence="4">The sequence shown here is derived from an EMBL/GenBank/DDBJ whole genome shotgun (WGS) entry which is preliminary data.</text>
</comment>
<gene>
    <name evidence="4" type="ORF">DSM107010_02000</name>
</gene>
<dbReference type="AlphaFoldDB" id="A0AB37UUY0"/>
<reference evidence="4 5" key="1">
    <citation type="journal article" date="2019" name="Genome Biol. Evol.">
        <title>Day and night: Metabolic profiles and evolutionary relationships of six axenic non-marine cyanobacteria.</title>
        <authorList>
            <person name="Will S.E."/>
            <person name="Henke P."/>
            <person name="Boedeker C."/>
            <person name="Huang S."/>
            <person name="Brinkmann H."/>
            <person name="Rohde M."/>
            <person name="Jarek M."/>
            <person name="Friedl T."/>
            <person name="Seufert S."/>
            <person name="Schumacher M."/>
            <person name="Overmann J."/>
            <person name="Neumann-Schaal M."/>
            <person name="Petersen J."/>
        </authorList>
    </citation>
    <scope>NUCLEOTIDE SEQUENCE [LARGE SCALE GENOMIC DNA]</scope>
    <source>
        <strain evidence="4 5">SAG 39.79</strain>
    </source>
</reference>
<dbReference type="SMART" id="SM00746">
    <property type="entry name" value="TRASH"/>
    <property type="match status" value="1"/>
</dbReference>
<dbReference type="InterPro" id="IPR012348">
    <property type="entry name" value="RNR-like"/>
</dbReference>
<evidence type="ECO:0000256" key="2">
    <source>
        <dbReference type="PIRSR" id="PIRSR000460-1"/>
    </source>
</evidence>
<sequence length="619" mass="70499">MSTILKDPVCGMTVQPKTEVTAFYREQEIHFCSDFCRNKFFEYPERYTAALTTANYEEAQENRRIAYFSMEVAIGSAMPTYSGGLGVLAGDTLKSFADLRVPAVGVSLLYRKGYFNQKLDEWGRQQEQPVQWSPDRFLHPLSATIQVDIEQRTVQVRAWQYDIVGLSGYSVPLILLDTDVEGNTDGDRTLTDFLYGGDERYRLAQEILLGIGGVRMLQILGYSRIERFHMNEGHASLLVLELLKKRNGANTEAWDFSSIRNQCVFTTHTPVPAGHDQFDYGLVQYSLGQMLPFDVLQMLGGRDRLNMTVLGLNLSHYVNGVAKRHEEVSQEMFPGYPIHHITNGVHSWTWTCDSFKSLYERYIPGWSNDPSMLRHAISIPQKEIWSAHLAAKARLFALIQERTRLSLSVDTLTIGFARRATLYKRADLIFSEIDRLVEVAKQVGPIQFVFAGKAHPKDNPGKELIRRIFEVSHQLRGQIPIVFLEDYDMELSKLIVSGVDLWLNTPQRPLEASGTSGMKAAHNGVPSFSILDGWWIEGHIEGVTGWAIGSKESELSRSDDLTRQDAEDLYQKLKKAIAPMFYQERERWVDVMRHAIALNASFFNTRRMVQQYVTNAYLP</sequence>
<organism evidence="4 5">
    <name type="scientific">Chroococcidiopsis cubana SAG 39.79</name>
    <dbReference type="NCBI Taxonomy" id="388085"/>
    <lineage>
        <taxon>Bacteria</taxon>
        <taxon>Bacillati</taxon>
        <taxon>Cyanobacteriota</taxon>
        <taxon>Cyanophyceae</taxon>
        <taxon>Chroococcidiopsidales</taxon>
        <taxon>Chroococcidiopsidaceae</taxon>
        <taxon>Chroococcidiopsis</taxon>
    </lineage>
</organism>
<dbReference type="GO" id="GO:0016491">
    <property type="term" value="F:oxidoreductase activity"/>
    <property type="evidence" value="ECO:0007669"/>
    <property type="project" value="InterPro"/>
</dbReference>
<dbReference type="Pfam" id="PF00343">
    <property type="entry name" value="Phosphorylase"/>
    <property type="match status" value="2"/>
</dbReference>
<evidence type="ECO:0000313" key="5">
    <source>
        <dbReference type="Proteomes" id="UP000282574"/>
    </source>
</evidence>
<protein>
    <submittedName>
        <fullName evidence="4">Alpha-glucan phosphorylase</fullName>
    </submittedName>
</protein>
<dbReference type="InterPro" id="IPR000811">
    <property type="entry name" value="Glyco_trans_35"/>
</dbReference>
<dbReference type="RefSeq" id="WP_106165906.1">
    <property type="nucleotide sequence ID" value="NZ_JAVKZF010000005.1"/>
</dbReference>
<dbReference type="PANTHER" id="PTHR42655:SF1">
    <property type="entry name" value="GLYCOGEN PHOSPHORYLASE"/>
    <property type="match status" value="1"/>
</dbReference>
<dbReference type="PIRSF" id="PIRSF000460">
    <property type="entry name" value="Pprylas_GlgP"/>
    <property type="match status" value="1"/>
</dbReference>
<evidence type="ECO:0000313" key="4">
    <source>
        <dbReference type="EMBL" id="RUT14654.1"/>
    </source>
</evidence>
<comment type="similarity">
    <text evidence="1">Belongs to the glycogen phosphorylase family.</text>
</comment>
<dbReference type="PANTHER" id="PTHR42655">
    <property type="entry name" value="GLYCOGEN PHOSPHORYLASE"/>
    <property type="match status" value="1"/>
</dbReference>
<dbReference type="Proteomes" id="UP000282574">
    <property type="component" value="Unassembled WGS sequence"/>
</dbReference>
<feature type="domain" description="TRASH" evidence="3">
    <location>
        <begin position="7"/>
        <end position="44"/>
    </location>
</feature>
<dbReference type="InterPro" id="IPR011834">
    <property type="entry name" value="Agluc_phsphrylas"/>
</dbReference>
<dbReference type="NCBIfam" id="TIGR02094">
    <property type="entry name" value="more_P_ylases"/>
    <property type="match status" value="1"/>
</dbReference>
<accession>A0AB37UUY0</accession>
<feature type="modified residue" description="N6-(pyridoxal phosphate)lysine" evidence="2">
    <location>
        <position position="519"/>
    </location>
</feature>
<proteinExistence type="inferred from homology"/>
<dbReference type="GO" id="GO:0030170">
    <property type="term" value="F:pyridoxal phosphate binding"/>
    <property type="evidence" value="ECO:0007669"/>
    <property type="project" value="InterPro"/>
</dbReference>
<dbReference type="InterPro" id="IPR052182">
    <property type="entry name" value="Glycogen/Maltodextrin_Phosph"/>
</dbReference>
<keyword evidence="2" id="KW-0663">Pyridoxal phosphate</keyword>
<evidence type="ECO:0000256" key="1">
    <source>
        <dbReference type="ARBA" id="ARBA00006047"/>
    </source>
</evidence>
<dbReference type="Gene3D" id="3.40.50.2000">
    <property type="entry name" value="Glycogen Phosphorylase B"/>
    <property type="match status" value="3"/>
</dbReference>
<evidence type="ECO:0000259" key="3">
    <source>
        <dbReference type="SMART" id="SM00746"/>
    </source>
</evidence>
<dbReference type="EMBL" id="RSCK01000001">
    <property type="protein sequence ID" value="RUT14654.1"/>
    <property type="molecule type" value="Genomic_DNA"/>
</dbReference>
<name>A0AB37UUY0_9CYAN</name>
<dbReference type="GO" id="GO:0008184">
    <property type="term" value="F:glycogen phosphorylase activity"/>
    <property type="evidence" value="ECO:0007669"/>
    <property type="project" value="InterPro"/>
</dbReference>
<dbReference type="Gene3D" id="1.10.620.20">
    <property type="entry name" value="Ribonucleotide Reductase, subunit A"/>
    <property type="match status" value="1"/>
</dbReference>
<dbReference type="SUPFAM" id="SSF53756">
    <property type="entry name" value="UDP-Glycosyltransferase/glycogen phosphorylase"/>
    <property type="match status" value="1"/>
</dbReference>
<dbReference type="GO" id="GO:0005975">
    <property type="term" value="P:carbohydrate metabolic process"/>
    <property type="evidence" value="ECO:0007669"/>
    <property type="project" value="InterPro"/>
</dbReference>